<dbReference type="OrthoDB" id="514299at2759"/>
<evidence type="ECO:0000256" key="6">
    <source>
        <dbReference type="ARBA" id="ARBA00022989"/>
    </source>
</evidence>
<gene>
    <name evidence="10" type="primary">GAL3ST1</name>
    <name evidence="10" type="ORF">BLAG_LOCUS11668</name>
</gene>
<evidence type="ECO:0000256" key="4">
    <source>
        <dbReference type="ARBA" id="ARBA00022692"/>
    </source>
</evidence>
<keyword evidence="6" id="KW-1133">Transmembrane helix</keyword>
<dbReference type="PANTHER" id="PTHR14647">
    <property type="entry name" value="GALACTOSE-3-O-SULFOTRANSFERASE"/>
    <property type="match status" value="1"/>
</dbReference>
<evidence type="ECO:0000256" key="3">
    <source>
        <dbReference type="ARBA" id="ARBA00022679"/>
    </source>
</evidence>
<dbReference type="InterPro" id="IPR009729">
    <property type="entry name" value="Gal-3-0_sulfotransfrase"/>
</dbReference>
<protein>
    <submittedName>
        <fullName evidence="10">GAL3ST1 protein</fullName>
    </submittedName>
</protein>
<dbReference type="GO" id="GO:0009247">
    <property type="term" value="P:glycolipid biosynthetic process"/>
    <property type="evidence" value="ECO:0007669"/>
    <property type="project" value="InterPro"/>
</dbReference>
<evidence type="ECO:0000313" key="11">
    <source>
        <dbReference type="Proteomes" id="UP000838412"/>
    </source>
</evidence>
<dbReference type="GO" id="GO:0000139">
    <property type="term" value="C:Golgi membrane"/>
    <property type="evidence" value="ECO:0007669"/>
    <property type="project" value="UniProtKB-SubCell"/>
</dbReference>
<evidence type="ECO:0000256" key="9">
    <source>
        <dbReference type="ARBA" id="ARBA00023180"/>
    </source>
</evidence>
<reference evidence="10" key="1">
    <citation type="submission" date="2022-01" db="EMBL/GenBank/DDBJ databases">
        <authorList>
            <person name="Braso-Vives M."/>
        </authorList>
    </citation>
    <scope>NUCLEOTIDE SEQUENCE</scope>
</reference>
<dbReference type="GO" id="GO:0001733">
    <property type="term" value="F:galactosylceramide sulfotransferase activity"/>
    <property type="evidence" value="ECO:0007669"/>
    <property type="project" value="InterPro"/>
</dbReference>
<evidence type="ECO:0000256" key="5">
    <source>
        <dbReference type="ARBA" id="ARBA00022968"/>
    </source>
</evidence>
<name>A0A8K0EGZ6_BRALA</name>
<dbReference type="Pfam" id="PF06990">
    <property type="entry name" value="Gal-3-0_sulfotr"/>
    <property type="match status" value="1"/>
</dbReference>
<keyword evidence="7" id="KW-0333">Golgi apparatus</keyword>
<proteinExistence type="inferred from homology"/>
<dbReference type="AlphaFoldDB" id="A0A8K0EGZ6"/>
<dbReference type="PANTHER" id="PTHR14647:SF87">
    <property type="entry name" value="PUTATIVE-RELATED"/>
    <property type="match status" value="1"/>
</dbReference>
<evidence type="ECO:0000256" key="1">
    <source>
        <dbReference type="ARBA" id="ARBA00004323"/>
    </source>
</evidence>
<keyword evidence="8" id="KW-0472">Membrane</keyword>
<evidence type="ECO:0000313" key="10">
    <source>
        <dbReference type="EMBL" id="CAH1251200.1"/>
    </source>
</evidence>
<keyword evidence="9" id="KW-0325">Glycoprotein</keyword>
<organism evidence="10 11">
    <name type="scientific">Branchiostoma lanceolatum</name>
    <name type="common">Common lancelet</name>
    <name type="synonym">Amphioxus lanceolatum</name>
    <dbReference type="NCBI Taxonomy" id="7740"/>
    <lineage>
        <taxon>Eukaryota</taxon>
        <taxon>Metazoa</taxon>
        <taxon>Chordata</taxon>
        <taxon>Cephalochordata</taxon>
        <taxon>Leptocardii</taxon>
        <taxon>Amphioxiformes</taxon>
        <taxon>Branchiostomatidae</taxon>
        <taxon>Branchiostoma</taxon>
    </lineage>
</organism>
<evidence type="ECO:0000256" key="2">
    <source>
        <dbReference type="ARBA" id="ARBA00008124"/>
    </source>
</evidence>
<evidence type="ECO:0000256" key="8">
    <source>
        <dbReference type="ARBA" id="ARBA00023136"/>
    </source>
</evidence>
<comment type="subcellular location">
    <subcellularLocation>
        <location evidence="1">Golgi apparatus membrane</location>
        <topology evidence="1">Single-pass type II membrane protein</topology>
    </subcellularLocation>
</comment>
<keyword evidence="4" id="KW-0812">Transmembrane</keyword>
<sequence length="434" mass="50827">MFQGVNETNTSHVQDERRLAECVSPRTNFVFIKVHKAGSTTTAAVMARFALRRNLSVMSPVSGGGVHAAWPNTDLTLDDFYHTPDEVYNVLFHHTVYNKEWMERKFPSDTAYLAIIRQPFSHLKSTFNFYGIDRSLPFKNKDNPLKEFLKNPSRYPTSFRLRGVLVDKTRNAQAFDLGYPVEKATDMKGGEEYIEQLDRDFTLVLILEYFDHSLVMLRRLMCWETKDILYDTTPRRQQKYPYKSYRPTEVEREAHRQWSPVDYAMYHRFNQTLWQKIAQQGPDFFQELTYFRQVNQQVNEFCRQKKPRAAKQIPESTWGSAFNITDQSCSLLRMYFKAIDSKIGKQQGRPVLKVPCERKDVGPTTSIPFFLQGGPMMATFAGGLKMKKRTLRRLTHEQREIVGTLRKELRRCQDKQKGMKDVFIEGMGKFKKPR</sequence>
<evidence type="ECO:0000256" key="7">
    <source>
        <dbReference type="ARBA" id="ARBA00023034"/>
    </source>
</evidence>
<dbReference type="InterPro" id="IPR027417">
    <property type="entry name" value="P-loop_NTPase"/>
</dbReference>
<accession>A0A8K0EGZ6</accession>
<comment type="similarity">
    <text evidence="2">Belongs to the galactose-3-O-sulfotransferase family.</text>
</comment>
<keyword evidence="3" id="KW-0808">Transferase</keyword>
<dbReference type="Gene3D" id="3.40.50.300">
    <property type="entry name" value="P-loop containing nucleotide triphosphate hydrolases"/>
    <property type="match status" value="1"/>
</dbReference>
<keyword evidence="5" id="KW-0735">Signal-anchor</keyword>
<keyword evidence="11" id="KW-1185">Reference proteome</keyword>
<dbReference type="EMBL" id="OV696703">
    <property type="protein sequence ID" value="CAH1251200.1"/>
    <property type="molecule type" value="Genomic_DNA"/>
</dbReference>
<dbReference type="Proteomes" id="UP000838412">
    <property type="component" value="Chromosome 18"/>
</dbReference>